<dbReference type="Proteomes" id="UP001215598">
    <property type="component" value="Unassembled WGS sequence"/>
</dbReference>
<feature type="compositionally biased region" description="Basic and acidic residues" evidence="1">
    <location>
        <begin position="1032"/>
        <end position="1065"/>
    </location>
</feature>
<organism evidence="2 3">
    <name type="scientific">Mycena metata</name>
    <dbReference type="NCBI Taxonomy" id="1033252"/>
    <lineage>
        <taxon>Eukaryota</taxon>
        <taxon>Fungi</taxon>
        <taxon>Dikarya</taxon>
        <taxon>Basidiomycota</taxon>
        <taxon>Agaricomycotina</taxon>
        <taxon>Agaricomycetes</taxon>
        <taxon>Agaricomycetidae</taxon>
        <taxon>Agaricales</taxon>
        <taxon>Marasmiineae</taxon>
        <taxon>Mycenaceae</taxon>
        <taxon>Mycena</taxon>
    </lineage>
</organism>
<evidence type="ECO:0000313" key="3">
    <source>
        <dbReference type="Proteomes" id="UP001215598"/>
    </source>
</evidence>
<feature type="compositionally biased region" description="Basic and acidic residues" evidence="1">
    <location>
        <begin position="991"/>
        <end position="1018"/>
    </location>
</feature>
<dbReference type="AlphaFoldDB" id="A0AAD7HQH4"/>
<evidence type="ECO:0000256" key="1">
    <source>
        <dbReference type="SAM" id="MobiDB-lite"/>
    </source>
</evidence>
<feature type="region of interest" description="Disordered" evidence="1">
    <location>
        <begin position="949"/>
        <end position="1072"/>
    </location>
</feature>
<keyword evidence="3" id="KW-1185">Reference proteome</keyword>
<reference evidence="2" key="1">
    <citation type="submission" date="2023-03" db="EMBL/GenBank/DDBJ databases">
        <title>Massive genome expansion in bonnet fungi (Mycena s.s.) driven by repeated elements and novel gene families across ecological guilds.</title>
        <authorList>
            <consortium name="Lawrence Berkeley National Laboratory"/>
            <person name="Harder C.B."/>
            <person name="Miyauchi S."/>
            <person name="Viragh M."/>
            <person name="Kuo A."/>
            <person name="Thoen E."/>
            <person name="Andreopoulos B."/>
            <person name="Lu D."/>
            <person name="Skrede I."/>
            <person name="Drula E."/>
            <person name="Henrissat B."/>
            <person name="Morin E."/>
            <person name="Kohler A."/>
            <person name="Barry K."/>
            <person name="LaButti K."/>
            <person name="Morin E."/>
            <person name="Salamov A."/>
            <person name="Lipzen A."/>
            <person name="Mereny Z."/>
            <person name="Hegedus B."/>
            <person name="Baldrian P."/>
            <person name="Stursova M."/>
            <person name="Weitz H."/>
            <person name="Taylor A."/>
            <person name="Grigoriev I.V."/>
            <person name="Nagy L.G."/>
            <person name="Martin F."/>
            <person name="Kauserud H."/>
        </authorList>
    </citation>
    <scope>NUCLEOTIDE SEQUENCE</scope>
    <source>
        <strain evidence="2">CBHHK182m</strain>
    </source>
</reference>
<evidence type="ECO:0000313" key="2">
    <source>
        <dbReference type="EMBL" id="KAJ7725166.1"/>
    </source>
</evidence>
<gene>
    <name evidence="2" type="ORF">B0H16DRAFT_1471953</name>
</gene>
<comment type="caution">
    <text evidence="2">The sequence shown here is derived from an EMBL/GenBank/DDBJ whole genome shotgun (WGS) entry which is preliminary data.</text>
</comment>
<protein>
    <submittedName>
        <fullName evidence="2">Uncharacterized protein</fullName>
    </submittedName>
</protein>
<name>A0AAD7HQH4_9AGAR</name>
<dbReference type="EMBL" id="JARKIB010000196">
    <property type="protein sequence ID" value="KAJ7725166.1"/>
    <property type="molecule type" value="Genomic_DNA"/>
</dbReference>
<sequence length="1102" mass="122379">MFNPVYRVFWYAGADSRAGENEGGGWMCGRKGVDPEDGTSVYVRQIFAICGCGIGIKTRDKDLLTLQAQALVQGLDKTVFAPKELILGLAIRTSEQCDCTSKPCDWPSNSTTHVFGEARGPEAIGNHVIVSPASPPHALDLGELVRKLSNRICENVYSAQTRASAGRGHGRDILRDAKATLNPTSTRRWVLKFLSQPTFAHFLLLAPSALIDSSANTAPRPPISTTLHIHHAGPAPSTPTFTSPSTPTRPAIDSHACWLISTTIDFCAIGHFRTVPFKALQPGLTGAIFTAHFLDLVATWSFCGVDSTGLRLQYCILFGPPTQVQVFNPGPLILQLWTTSLWRDCGAIDNLIGLHFNPQLFALESTSNPLTKFAQELSLKFHCPELDTYSSPFDARYLLTTSRYYFDALVRPLTPFTTVLMICGPFDAPHLLTILDYLNVRVHFLILNTIHLKPTQRLRRLEFNAPLYLTQVAADSGPFRTHLVFRRVAKLLNGDLFNFDSLKINSIVFLGRPNLWQFASRSSSTDLWGDYRRDCLTYLGLPVFLFKIFIGTSTNLDFKSFTAIFQPFSPCILLTTVSLHWAPYVPNHPNSHRYLPRRICEEIIVKADLPRRPNCFIQDLHRHLNGLGLQVFDRYLATIQSLYSTNHGFTSYVPGHSNSHRYVVPSAHETLDYPTFWMQLVSTLVYACADWIRRAAILENCGLDTLRTNLLSYSTALELLWRPNLLREFETSTSEGVTLPVRTQYSNTSFNRALFVYFHLNPTQLLRRPFLSFPKLDFEFNGACIRMSSFLDKFTNLSTASECAAPHRTQVTLSSTAFLDSIYALSLSSIKLSRPETTWALLTYLPPDFLEQIESTSTPILEFEVSPFESAPNHLPAWYRCETIDPLQTLPAAVRLASFLSSDSPRANRIPQLVIGASTLPHKAPGRRANVHARGTATQACPRRLLAAAAQPRRVRGRDADGVHAGRRVRGTSALGSGGRCDDDGGGGEGEGAKGRERRGGERGRQREREMRREELATGKRVHTASGAYDSSMRDQKHPVAAGREGRVGRKGEDREEGGREGGREEDVEVPSRRYACLSTDSSNCADLVPGRCSVGCGGGWL</sequence>
<proteinExistence type="predicted"/>
<accession>A0AAD7HQH4</accession>